<evidence type="ECO:0000313" key="1">
    <source>
        <dbReference type="EMBL" id="GGD19794.1"/>
    </source>
</evidence>
<organism evidence="1 2">
    <name type="scientific">Aureimonas glaciei</name>
    <dbReference type="NCBI Taxonomy" id="1776957"/>
    <lineage>
        <taxon>Bacteria</taxon>
        <taxon>Pseudomonadati</taxon>
        <taxon>Pseudomonadota</taxon>
        <taxon>Alphaproteobacteria</taxon>
        <taxon>Hyphomicrobiales</taxon>
        <taxon>Aurantimonadaceae</taxon>
        <taxon>Aureimonas</taxon>
    </lineage>
</organism>
<protein>
    <submittedName>
        <fullName evidence="1">Uncharacterized protein</fullName>
    </submittedName>
</protein>
<gene>
    <name evidence="1" type="ORF">GCM10011335_23360</name>
</gene>
<evidence type="ECO:0000313" key="2">
    <source>
        <dbReference type="Proteomes" id="UP000613160"/>
    </source>
</evidence>
<comment type="caution">
    <text evidence="1">The sequence shown here is derived from an EMBL/GenBank/DDBJ whole genome shotgun (WGS) entry which is preliminary data.</text>
</comment>
<dbReference type="Proteomes" id="UP000613160">
    <property type="component" value="Unassembled WGS sequence"/>
</dbReference>
<dbReference type="AlphaFoldDB" id="A0A916XYH6"/>
<proteinExistence type="predicted"/>
<sequence length="187" mass="20190">MGAALIRQGMSVRAFAKSVGVNEAAIRQAVQNGRLADAVFGDGSLDEVAARVLWLKTTNTSRQKSPAPRSKLAGDADRARGINDVKFDKLEVELEKARLDLAEQKRTSIPYASARKSLAGFMRLYRDICLQFAVRHGPAIAAEVGCEEGPLIAALSAHMRHALNEAASNPRPFPKVAEVVVPAEEDE</sequence>
<reference evidence="1" key="2">
    <citation type="submission" date="2020-09" db="EMBL/GenBank/DDBJ databases">
        <authorList>
            <person name="Sun Q."/>
            <person name="Zhou Y."/>
        </authorList>
    </citation>
    <scope>NUCLEOTIDE SEQUENCE</scope>
    <source>
        <strain evidence="1">CGMCC 1.15493</strain>
    </source>
</reference>
<name>A0A916XYH6_9HYPH</name>
<reference evidence="1" key="1">
    <citation type="journal article" date="2014" name="Int. J. Syst. Evol. Microbiol.">
        <title>Complete genome sequence of Corynebacterium casei LMG S-19264T (=DSM 44701T), isolated from a smear-ripened cheese.</title>
        <authorList>
            <consortium name="US DOE Joint Genome Institute (JGI-PGF)"/>
            <person name="Walter F."/>
            <person name="Albersmeier A."/>
            <person name="Kalinowski J."/>
            <person name="Ruckert C."/>
        </authorList>
    </citation>
    <scope>NUCLEOTIDE SEQUENCE</scope>
    <source>
        <strain evidence="1">CGMCC 1.15493</strain>
    </source>
</reference>
<dbReference type="EMBL" id="BMJJ01000005">
    <property type="protein sequence ID" value="GGD19794.1"/>
    <property type="molecule type" value="Genomic_DNA"/>
</dbReference>
<keyword evidence="2" id="KW-1185">Reference proteome</keyword>
<accession>A0A916XYH6</accession>